<evidence type="ECO:0000256" key="1">
    <source>
        <dbReference type="ARBA" id="ARBA00009199"/>
    </source>
</evidence>
<dbReference type="GeneID" id="25323008"/>
<dbReference type="PANTHER" id="PTHR46072">
    <property type="entry name" value="AMIDASE-RELATED-RELATED"/>
    <property type="match status" value="1"/>
</dbReference>
<dbReference type="Gene3D" id="3.90.1300.10">
    <property type="entry name" value="Amidase signature (AS) domain"/>
    <property type="match status" value="1"/>
</dbReference>
<evidence type="ECO:0000313" key="3">
    <source>
        <dbReference type="Proteomes" id="UP000054342"/>
    </source>
</evidence>
<protein>
    <recommendedName>
        <fullName evidence="4">Amidase domain-containing protein</fullName>
    </recommendedName>
</protein>
<dbReference type="SUPFAM" id="SSF75304">
    <property type="entry name" value="Amidase signature (AS) enzymes"/>
    <property type="match status" value="1"/>
</dbReference>
<proteinExistence type="inferred from homology"/>
<accession>A0A0D2C7L3</accession>
<dbReference type="HOGENOM" id="CLU_1652168_0_0_1"/>
<dbReference type="OrthoDB" id="6428749at2759"/>
<reference evidence="2 3" key="1">
    <citation type="submission" date="2015-01" db="EMBL/GenBank/DDBJ databases">
        <title>The Genome Sequence of Exophiala xenobiotica CBS118157.</title>
        <authorList>
            <consortium name="The Broad Institute Genomics Platform"/>
            <person name="Cuomo C."/>
            <person name="de Hoog S."/>
            <person name="Gorbushina A."/>
            <person name="Stielow B."/>
            <person name="Teixiera M."/>
            <person name="Abouelleil A."/>
            <person name="Chapman S.B."/>
            <person name="Priest M."/>
            <person name="Young S.K."/>
            <person name="Wortman J."/>
            <person name="Nusbaum C."/>
            <person name="Birren B."/>
        </authorList>
    </citation>
    <scope>NUCLEOTIDE SEQUENCE [LARGE SCALE GENOMIC DNA]</scope>
    <source>
        <strain evidence="2 3">CBS 118157</strain>
    </source>
</reference>
<dbReference type="AlphaFoldDB" id="A0A0D2C7L3"/>
<dbReference type="STRING" id="348802.A0A0D2C7L3"/>
<name>A0A0D2C7L3_9EURO</name>
<organism evidence="2 3">
    <name type="scientific">Exophiala xenobiotica</name>
    <dbReference type="NCBI Taxonomy" id="348802"/>
    <lineage>
        <taxon>Eukaryota</taxon>
        <taxon>Fungi</taxon>
        <taxon>Dikarya</taxon>
        <taxon>Ascomycota</taxon>
        <taxon>Pezizomycotina</taxon>
        <taxon>Eurotiomycetes</taxon>
        <taxon>Chaetothyriomycetidae</taxon>
        <taxon>Chaetothyriales</taxon>
        <taxon>Herpotrichiellaceae</taxon>
        <taxon>Exophiala</taxon>
    </lineage>
</organism>
<dbReference type="Proteomes" id="UP000054342">
    <property type="component" value="Unassembled WGS sequence"/>
</dbReference>
<gene>
    <name evidence="2" type="ORF">PV05_01100</name>
</gene>
<comment type="similarity">
    <text evidence="1">Belongs to the amidase family.</text>
</comment>
<dbReference type="InterPro" id="IPR036928">
    <property type="entry name" value="AS_sf"/>
</dbReference>
<dbReference type="EMBL" id="KN847317">
    <property type="protein sequence ID" value="KIW60921.1"/>
    <property type="molecule type" value="Genomic_DNA"/>
</dbReference>
<dbReference type="PANTHER" id="PTHR46072:SF11">
    <property type="entry name" value="AMIDASE-RELATED"/>
    <property type="match status" value="1"/>
</dbReference>
<keyword evidence="3" id="KW-1185">Reference proteome</keyword>
<dbReference type="RefSeq" id="XP_013321505.1">
    <property type="nucleotide sequence ID" value="XM_013466051.1"/>
</dbReference>
<evidence type="ECO:0000313" key="2">
    <source>
        <dbReference type="EMBL" id="KIW60921.1"/>
    </source>
</evidence>
<sequence length="160" mass="17564">MRWQDAARQAQGQVHAAITSEWKLPKPQAEYLMQDIGSVPRSCGILTEEQLTITEQFSHKTRKETGRGRNLVCTGGRGLLCASCNSTPTAFFPDEGLQRAKELDDHLRRTDKPVGPLHGLPIALKVGDIPPKGPCLVLWTASAHFLPASPSLTRRPDGFL</sequence>
<evidence type="ECO:0008006" key="4">
    <source>
        <dbReference type="Google" id="ProtNLM"/>
    </source>
</evidence>